<proteinExistence type="predicted"/>
<dbReference type="Pfam" id="PF13456">
    <property type="entry name" value="RVT_3"/>
    <property type="match status" value="1"/>
</dbReference>
<dbReference type="PROSITE" id="PS50879">
    <property type="entry name" value="RNASE_H_1"/>
    <property type="match status" value="1"/>
</dbReference>
<gene>
    <name evidence="2" type="ORF">POM88_023218</name>
</gene>
<feature type="domain" description="RNase H type-1" evidence="1">
    <location>
        <begin position="9"/>
        <end position="140"/>
    </location>
</feature>
<dbReference type="SUPFAM" id="SSF53098">
    <property type="entry name" value="Ribonuclease H-like"/>
    <property type="match status" value="1"/>
</dbReference>
<reference evidence="2" key="2">
    <citation type="submission" date="2023-05" db="EMBL/GenBank/DDBJ databases">
        <authorList>
            <person name="Schelkunov M.I."/>
        </authorList>
    </citation>
    <scope>NUCLEOTIDE SEQUENCE</scope>
    <source>
        <strain evidence="2">Hsosn_3</strain>
        <tissue evidence="2">Leaf</tissue>
    </source>
</reference>
<name>A0AAD8IJ21_9APIA</name>
<dbReference type="GO" id="GO:0003676">
    <property type="term" value="F:nucleic acid binding"/>
    <property type="evidence" value="ECO:0007669"/>
    <property type="project" value="InterPro"/>
</dbReference>
<dbReference type="Gene3D" id="3.30.420.10">
    <property type="entry name" value="Ribonuclease H-like superfamily/Ribonuclease H"/>
    <property type="match status" value="1"/>
</dbReference>
<dbReference type="CDD" id="cd06222">
    <property type="entry name" value="RNase_H_like"/>
    <property type="match status" value="1"/>
</dbReference>
<dbReference type="InterPro" id="IPR002156">
    <property type="entry name" value="RNaseH_domain"/>
</dbReference>
<sequence>MAFNWQSPPKGYLKMNTDASCKGNPGKASYGGIIRDESGGWVKGFHGKLPGLYTPLEAEAWAIIQGLNLVKKFGFRKVLVETDSVGAMQLFSFRHLHQDHPMKDVIEEGLEILVEYECVIVHTRREGNECADKLAELGGRQMRDCNVIHTPPTEVVKLLLKDRFGDNWRRVTRLSQHPLWALPLKTIESYANSAPNPIKSLPLHHHPPPVCAPLMPPIGFLHHQPSSRGYLLQPPSLVILH</sequence>
<keyword evidence="3" id="KW-1185">Reference proteome</keyword>
<protein>
    <recommendedName>
        <fullName evidence="1">RNase H type-1 domain-containing protein</fullName>
    </recommendedName>
</protein>
<organism evidence="2 3">
    <name type="scientific">Heracleum sosnowskyi</name>
    <dbReference type="NCBI Taxonomy" id="360622"/>
    <lineage>
        <taxon>Eukaryota</taxon>
        <taxon>Viridiplantae</taxon>
        <taxon>Streptophyta</taxon>
        <taxon>Embryophyta</taxon>
        <taxon>Tracheophyta</taxon>
        <taxon>Spermatophyta</taxon>
        <taxon>Magnoliopsida</taxon>
        <taxon>eudicotyledons</taxon>
        <taxon>Gunneridae</taxon>
        <taxon>Pentapetalae</taxon>
        <taxon>asterids</taxon>
        <taxon>campanulids</taxon>
        <taxon>Apiales</taxon>
        <taxon>Apiaceae</taxon>
        <taxon>Apioideae</taxon>
        <taxon>apioid superclade</taxon>
        <taxon>Tordylieae</taxon>
        <taxon>Tordyliinae</taxon>
        <taxon>Heracleum</taxon>
    </lineage>
</organism>
<dbReference type="InterPro" id="IPR012337">
    <property type="entry name" value="RNaseH-like_sf"/>
</dbReference>
<dbReference type="PANTHER" id="PTHR47723:SF19">
    <property type="entry name" value="POLYNUCLEOTIDYL TRANSFERASE, RIBONUCLEASE H-LIKE SUPERFAMILY PROTEIN"/>
    <property type="match status" value="1"/>
</dbReference>
<dbReference type="InterPro" id="IPR036397">
    <property type="entry name" value="RNaseH_sf"/>
</dbReference>
<dbReference type="AlphaFoldDB" id="A0AAD8IJ21"/>
<evidence type="ECO:0000313" key="2">
    <source>
        <dbReference type="EMBL" id="KAK1385483.1"/>
    </source>
</evidence>
<reference evidence="2" key="1">
    <citation type="submission" date="2023-02" db="EMBL/GenBank/DDBJ databases">
        <title>Genome of toxic invasive species Heracleum sosnowskyi carries increased number of genes despite the absence of recent whole-genome duplications.</title>
        <authorList>
            <person name="Schelkunov M."/>
            <person name="Shtratnikova V."/>
            <person name="Makarenko M."/>
            <person name="Klepikova A."/>
            <person name="Omelchenko D."/>
            <person name="Novikova G."/>
            <person name="Obukhova E."/>
            <person name="Bogdanov V."/>
            <person name="Penin A."/>
            <person name="Logacheva M."/>
        </authorList>
    </citation>
    <scope>NUCLEOTIDE SEQUENCE</scope>
    <source>
        <strain evidence="2">Hsosn_3</strain>
        <tissue evidence="2">Leaf</tissue>
    </source>
</reference>
<dbReference type="GO" id="GO:0004523">
    <property type="term" value="F:RNA-DNA hybrid ribonuclease activity"/>
    <property type="evidence" value="ECO:0007669"/>
    <property type="project" value="InterPro"/>
</dbReference>
<dbReference type="PANTHER" id="PTHR47723">
    <property type="entry name" value="OS05G0353850 PROTEIN"/>
    <property type="match status" value="1"/>
</dbReference>
<dbReference type="EMBL" id="JAUIZM010000005">
    <property type="protein sequence ID" value="KAK1385483.1"/>
    <property type="molecule type" value="Genomic_DNA"/>
</dbReference>
<comment type="caution">
    <text evidence="2">The sequence shown here is derived from an EMBL/GenBank/DDBJ whole genome shotgun (WGS) entry which is preliminary data.</text>
</comment>
<evidence type="ECO:0000313" key="3">
    <source>
        <dbReference type="Proteomes" id="UP001237642"/>
    </source>
</evidence>
<dbReference type="InterPro" id="IPR053151">
    <property type="entry name" value="RNase_H-like"/>
</dbReference>
<dbReference type="InterPro" id="IPR044730">
    <property type="entry name" value="RNase_H-like_dom_plant"/>
</dbReference>
<evidence type="ECO:0000259" key="1">
    <source>
        <dbReference type="PROSITE" id="PS50879"/>
    </source>
</evidence>
<dbReference type="Proteomes" id="UP001237642">
    <property type="component" value="Unassembled WGS sequence"/>
</dbReference>
<accession>A0AAD8IJ21</accession>